<comment type="caution">
    <text evidence="8">The sequence shown here is derived from an EMBL/GenBank/DDBJ whole genome shotgun (WGS) entry which is preliminary data.</text>
</comment>
<dbReference type="GO" id="GO:0048476">
    <property type="term" value="C:Holliday junction resolvase complex"/>
    <property type="evidence" value="ECO:0007669"/>
    <property type="project" value="UniProtKB-UniRule"/>
</dbReference>
<dbReference type="SUPFAM" id="SSF46929">
    <property type="entry name" value="DNA helicase RuvA subunit, C-terminal domain"/>
    <property type="match status" value="1"/>
</dbReference>
<dbReference type="SUPFAM" id="SSF50249">
    <property type="entry name" value="Nucleic acid-binding proteins"/>
    <property type="match status" value="1"/>
</dbReference>
<evidence type="ECO:0000256" key="2">
    <source>
        <dbReference type="ARBA" id="ARBA00022763"/>
    </source>
</evidence>
<sequence>MISYIRGELCDIEEQKAIVDVNGVGYGIYMPQQALSLLPPMGQQVKIHTYLNIREDAMQLFGFLTKEDLNVFRLLIGVNGIGPKAGLNILSCLSPDELRFAVLSEDAKAISATPGIGKKTAEKLILELKDKLNIEDMLDHAAHGGDSEDLASGTDTASNTMQAEAVQALTALGYGSAESLRAVKKSSPECSSVEDILKEALKFLL</sequence>
<dbReference type="Gene3D" id="1.10.8.10">
    <property type="entry name" value="DNA helicase RuvA subunit, C-terminal domain"/>
    <property type="match status" value="1"/>
</dbReference>
<comment type="subunit">
    <text evidence="6">Homotetramer. Forms an RuvA(8)-RuvB(12)-Holliday junction (HJ) complex. HJ DNA is sandwiched between 2 RuvA tetramers; dsDNA enters through RuvA and exits via RuvB. An RuvB hexamer assembles on each DNA strand where it exits the tetramer. Each RuvB hexamer is contacted by two RuvA subunits (via domain III) on 2 adjacent RuvB subunits; this complex drives branch migration. In the full resolvosome a probable DNA-RuvA(4)-RuvB(12)-RuvC(2) complex forms which resolves the HJ.</text>
</comment>
<dbReference type="RefSeq" id="WP_118212324.1">
    <property type="nucleotide sequence ID" value="NZ_JAQEAN010000001.1"/>
</dbReference>
<evidence type="ECO:0000256" key="3">
    <source>
        <dbReference type="ARBA" id="ARBA00023125"/>
    </source>
</evidence>
<comment type="subcellular location">
    <subcellularLocation>
        <location evidence="6">Cytoplasm</location>
    </subcellularLocation>
</comment>
<evidence type="ECO:0000313" key="8">
    <source>
        <dbReference type="EMBL" id="RHF63409.1"/>
    </source>
</evidence>
<dbReference type="InterPro" id="IPR012340">
    <property type="entry name" value="NA-bd_OB-fold"/>
</dbReference>
<dbReference type="AlphaFoldDB" id="A0A414PAQ0"/>
<dbReference type="InterPro" id="IPR010994">
    <property type="entry name" value="RuvA_2-like"/>
</dbReference>
<dbReference type="InterPro" id="IPR011114">
    <property type="entry name" value="RuvA_C"/>
</dbReference>
<dbReference type="Pfam" id="PF14520">
    <property type="entry name" value="HHH_5"/>
    <property type="match status" value="1"/>
</dbReference>
<dbReference type="GO" id="GO:0006310">
    <property type="term" value="P:DNA recombination"/>
    <property type="evidence" value="ECO:0007669"/>
    <property type="project" value="UniProtKB-UniRule"/>
</dbReference>
<gene>
    <name evidence="6" type="primary">ruvA</name>
    <name evidence="8" type="ORF">DW672_00765</name>
</gene>
<dbReference type="GO" id="GO:0005737">
    <property type="term" value="C:cytoplasm"/>
    <property type="evidence" value="ECO:0007669"/>
    <property type="project" value="UniProtKB-SubCell"/>
</dbReference>
<dbReference type="HAMAP" id="MF_00031">
    <property type="entry name" value="DNA_HJ_migration_RuvA"/>
    <property type="match status" value="1"/>
</dbReference>
<dbReference type="GO" id="GO:0006281">
    <property type="term" value="P:DNA repair"/>
    <property type="evidence" value="ECO:0007669"/>
    <property type="project" value="UniProtKB-UniRule"/>
</dbReference>
<evidence type="ECO:0000256" key="5">
    <source>
        <dbReference type="ARBA" id="ARBA00023204"/>
    </source>
</evidence>
<proteinExistence type="inferred from homology"/>
<evidence type="ECO:0000313" key="9">
    <source>
        <dbReference type="Proteomes" id="UP000284902"/>
    </source>
</evidence>
<keyword evidence="5 6" id="KW-0234">DNA repair</keyword>
<dbReference type="GO" id="GO:0005524">
    <property type="term" value="F:ATP binding"/>
    <property type="evidence" value="ECO:0007669"/>
    <property type="project" value="InterPro"/>
</dbReference>
<evidence type="ECO:0000256" key="1">
    <source>
        <dbReference type="ARBA" id="ARBA00022490"/>
    </source>
</evidence>
<dbReference type="Pfam" id="PF07499">
    <property type="entry name" value="RuvA_C"/>
    <property type="match status" value="1"/>
</dbReference>
<protein>
    <recommendedName>
        <fullName evidence="6">Holliday junction branch migration complex subunit RuvA</fullName>
    </recommendedName>
</protein>
<dbReference type="SMART" id="SM00278">
    <property type="entry name" value="HhH1"/>
    <property type="match status" value="2"/>
</dbReference>
<dbReference type="SUPFAM" id="SSF47781">
    <property type="entry name" value="RuvA domain 2-like"/>
    <property type="match status" value="1"/>
</dbReference>
<keyword evidence="3 6" id="KW-0238">DNA-binding</keyword>
<dbReference type="InterPro" id="IPR003583">
    <property type="entry name" value="Hlx-hairpin-Hlx_DNA-bd_motif"/>
</dbReference>
<keyword evidence="2 6" id="KW-0227">DNA damage</keyword>
<feature type="domain" description="Helix-hairpin-helix DNA-binding motif class 1" evidence="7">
    <location>
        <begin position="73"/>
        <end position="92"/>
    </location>
</feature>
<reference evidence="8 9" key="1">
    <citation type="submission" date="2018-08" db="EMBL/GenBank/DDBJ databases">
        <title>A genome reference for cultivated species of the human gut microbiota.</title>
        <authorList>
            <person name="Zou Y."/>
            <person name="Xue W."/>
            <person name="Luo G."/>
        </authorList>
    </citation>
    <scope>NUCLEOTIDE SEQUENCE [LARGE SCALE GENOMIC DNA]</scope>
    <source>
        <strain evidence="8 9">AM25-1LB</strain>
    </source>
</reference>
<dbReference type="InterPro" id="IPR013849">
    <property type="entry name" value="DNA_helicase_Holl-junc_RuvA_I"/>
</dbReference>
<keyword evidence="4 6" id="KW-0233">DNA recombination</keyword>
<dbReference type="CDD" id="cd14332">
    <property type="entry name" value="UBA_RuvA_C"/>
    <property type="match status" value="1"/>
</dbReference>
<accession>A0A414PAQ0</accession>
<comment type="caution">
    <text evidence="6">Lacks conserved residue(s) required for the propagation of feature annotation.</text>
</comment>
<organism evidence="8 9">
    <name type="scientific">[Ruminococcus] lactaris</name>
    <dbReference type="NCBI Taxonomy" id="46228"/>
    <lineage>
        <taxon>Bacteria</taxon>
        <taxon>Bacillati</taxon>
        <taxon>Bacillota</taxon>
        <taxon>Clostridia</taxon>
        <taxon>Lachnospirales</taxon>
        <taxon>Lachnospiraceae</taxon>
        <taxon>Mediterraneibacter</taxon>
    </lineage>
</organism>
<evidence type="ECO:0000259" key="7">
    <source>
        <dbReference type="SMART" id="SM00278"/>
    </source>
</evidence>
<comment type="function">
    <text evidence="6">The RuvA-RuvB-RuvC complex processes Holliday junction (HJ) DNA during genetic recombination and DNA repair, while the RuvA-RuvB complex plays an important role in the rescue of blocked DNA replication forks via replication fork reversal (RFR). RuvA specifically binds to HJ cruciform DNA, conferring on it an open structure. The RuvB hexamer acts as an ATP-dependent pump, pulling dsDNA into and through the RuvAB complex. HJ branch migration allows RuvC to scan DNA until it finds its consensus sequence, where it cleaves and resolves the cruciform DNA.</text>
</comment>
<dbReference type="GO" id="GO:0009379">
    <property type="term" value="C:Holliday junction helicase complex"/>
    <property type="evidence" value="ECO:0007669"/>
    <property type="project" value="InterPro"/>
</dbReference>
<dbReference type="Pfam" id="PF01330">
    <property type="entry name" value="RuvA_N"/>
    <property type="match status" value="1"/>
</dbReference>
<comment type="similarity">
    <text evidence="6">Belongs to the RuvA family.</text>
</comment>
<dbReference type="Gene3D" id="2.40.50.140">
    <property type="entry name" value="Nucleic acid-binding proteins"/>
    <property type="match status" value="1"/>
</dbReference>
<evidence type="ECO:0000256" key="6">
    <source>
        <dbReference type="HAMAP-Rule" id="MF_00031"/>
    </source>
</evidence>
<dbReference type="NCBIfam" id="TIGR00084">
    <property type="entry name" value="ruvA"/>
    <property type="match status" value="1"/>
</dbReference>
<name>A0A414PAQ0_9FIRM</name>
<feature type="domain" description="Helix-hairpin-helix DNA-binding motif class 1" evidence="7">
    <location>
        <begin position="108"/>
        <end position="127"/>
    </location>
</feature>
<evidence type="ECO:0000256" key="4">
    <source>
        <dbReference type="ARBA" id="ARBA00023172"/>
    </source>
</evidence>
<keyword evidence="1 6" id="KW-0963">Cytoplasm</keyword>
<dbReference type="InterPro" id="IPR000085">
    <property type="entry name" value="RuvA"/>
</dbReference>
<feature type="region of interest" description="Domain III" evidence="6">
    <location>
        <begin position="159"/>
        <end position="205"/>
    </location>
</feature>
<dbReference type="InterPro" id="IPR036267">
    <property type="entry name" value="RuvA_C_sf"/>
</dbReference>
<dbReference type="GO" id="GO:0009378">
    <property type="term" value="F:four-way junction helicase activity"/>
    <property type="evidence" value="ECO:0007669"/>
    <property type="project" value="InterPro"/>
</dbReference>
<feature type="region of interest" description="Domain I" evidence="6">
    <location>
        <begin position="1"/>
        <end position="64"/>
    </location>
</feature>
<dbReference type="Proteomes" id="UP000284902">
    <property type="component" value="Unassembled WGS sequence"/>
</dbReference>
<dbReference type="EMBL" id="QRHG01000001">
    <property type="protein sequence ID" value="RHF63409.1"/>
    <property type="molecule type" value="Genomic_DNA"/>
</dbReference>
<dbReference type="GO" id="GO:0000400">
    <property type="term" value="F:four-way junction DNA binding"/>
    <property type="evidence" value="ECO:0007669"/>
    <property type="project" value="UniProtKB-UniRule"/>
</dbReference>
<comment type="domain">
    <text evidence="6">Has three domains with a flexible linker between the domains II and III and assumes an 'L' shape. Domain III is highly mobile and contacts RuvB.</text>
</comment>
<dbReference type="Gene3D" id="1.10.150.20">
    <property type="entry name" value="5' to 3' exonuclease, C-terminal subdomain"/>
    <property type="match status" value="1"/>
</dbReference>